<proteinExistence type="predicted"/>
<evidence type="ECO:0000256" key="1">
    <source>
        <dbReference type="SAM" id="Phobius"/>
    </source>
</evidence>
<keyword evidence="3" id="KW-1185">Reference proteome</keyword>
<accession>A0A4Z1HER2</accession>
<dbReference type="EMBL" id="PQXJ01000560">
    <property type="protein sequence ID" value="TGO46871.1"/>
    <property type="molecule type" value="Genomic_DNA"/>
</dbReference>
<keyword evidence="1" id="KW-1133">Transmembrane helix</keyword>
<feature type="transmembrane region" description="Helical" evidence="1">
    <location>
        <begin position="86"/>
        <end position="107"/>
    </location>
</feature>
<comment type="caution">
    <text evidence="2">The sequence shown here is derived from an EMBL/GenBank/DDBJ whole genome shotgun (WGS) entry which is preliminary data.</text>
</comment>
<sequence length="130" mass="15232">MTKYQLPVLNDEKQVVIWDECLVEAEAEAQLQFSSEKVKIDSNITVHPNEPDSVSAQFSPSQIEWGNKHILPLTRFIFSNDIWEEWLLGTLLWADLMLFVLLVILRIRRRYFKKRRLDDDERMGAGGKIV</sequence>
<organism evidence="2 3">
    <name type="scientific">Botryotinia narcissicola</name>
    <dbReference type="NCBI Taxonomy" id="278944"/>
    <lineage>
        <taxon>Eukaryota</taxon>
        <taxon>Fungi</taxon>
        <taxon>Dikarya</taxon>
        <taxon>Ascomycota</taxon>
        <taxon>Pezizomycotina</taxon>
        <taxon>Leotiomycetes</taxon>
        <taxon>Helotiales</taxon>
        <taxon>Sclerotiniaceae</taxon>
        <taxon>Botryotinia</taxon>
    </lineage>
</organism>
<dbReference type="Proteomes" id="UP000297452">
    <property type="component" value="Unassembled WGS sequence"/>
</dbReference>
<evidence type="ECO:0000313" key="2">
    <source>
        <dbReference type="EMBL" id="TGO46871.1"/>
    </source>
</evidence>
<dbReference type="AlphaFoldDB" id="A0A4Z1HER2"/>
<gene>
    <name evidence="2" type="ORF">BOTNAR_0560g00080</name>
</gene>
<name>A0A4Z1HER2_9HELO</name>
<evidence type="ECO:0000313" key="3">
    <source>
        <dbReference type="Proteomes" id="UP000297452"/>
    </source>
</evidence>
<keyword evidence="1" id="KW-0472">Membrane</keyword>
<dbReference type="OrthoDB" id="3563108at2759"/>
<protein>
    <submittedName>
        <fullName evidence="2">Uncharacterized protein</fullName>
    </submittedName>
</protein>
<reference evidence="2 3" key="1">
    <citation type="submission" date="2017-12" db="EMBL/GenBank/DDBJ databases">
        <title>Comparative genomics of Botrytis spp.</title>
        <authorList>
            <person name="Valero-Jimenez C.A."/>
            <person name="Tapia P."/>
            <person name="Veloso J."/>
            <person name="Silva-Moreno E."/>
            <person name="Staats M."/>
            <person name="Valdes J.H."/>
            <person name="Van Kan J.A.L."/>
        </authorList>
    </citation>
    <scope>NUCLEOTIDE SEQUENCE [LARGE SCALE GENOMIC DNA]</scope>
    <source>
        <strain evidence="2 3">MUCL2120</strain>
    </source>
</reference>
<keyword evidence="1" id="KW-0812">Transmembrane</keyword>